<name>A0A445BQ97_ARAHY</name>
<organism evidence="1 2">
    <name type="scientific">Arachis hypogaea</name>
    <name type="common">Peanut</name>
    <dbReference type="NCBI Taxonomy" id="3818"/>
    <lineage>
        <taxon>Eukaryota</taxon>
        <taxon>Viridiplantae</taxon>
        <taxon>Streptophyta</taxon>
        <taxon>Embryophyta</taxon>
        <taxon>Tracheophyta</taxon>
        <taxon>Spermatophyta</taxon>
        <taxon>Magnoliopsida</taxon>
        <taxon>eudicotyledons</taxon>
        <taxon>Gunneridae</taxon>
        <taxon>Pentapetalae</taxon>
        <taxon>rosids</taxon>
        <taxon>fabids</taxon>
        <taxon>Fabales</taxon>
        <taxon>Fabaceae</taxon>
        <taxon>Papilionoideae</taxon>
        <taxon>50 kb inversion clade</taxon>
        <taxon>dalbergioids sensu lato</taxon>
        <taxon>Dalbergieae</taxon>
        <taxon>Pterocarpus clade</taxon>
        <taxon>Arachis</taxon>
    </lineage>
</organism>
<accession>A0A445BQ97</accession>
<evidence type="ECO:0000313" key="1">
    <source>
        <dbReference type="EMBL" id="RYR40859.1"/>
    </source>
</evidence>
<protein>
    <submittedName>
        <fullName evidence="1">Uncharacterized protein</fullName>
    </submittedName>
</protein>
<gene>
    <name evidence="1" type="ORF">Ahy_A09g046607</name>
</gene>
<keyword evidence="2" id="KW-1185">Reference proteome</keyword>
<sequence>MVSAYPCRTRIRRRHAVDTLNEYIGSMSSCVADLFNKMDTILVSETPLFAHIRDQIHMHFESKRGKIKVLNLMGEAYNTFFSARHGPSSLPYWLPHLALFLHLSKNGLLSILNHHKS</sequence>
<evidence type="ECO:0000313" key="2">
    <source>
        <dbReference type="Proteomes" id="UP000289738"/>
    </source>
</evidence>
<dbReference type="EMBL" id="SDMP01000009">
    <property type="protein sequence ID" value="RYR40859.1"/>
    <property type="molecule type" value="Genomic_DNA"/>
</dbReference>
<proteinExistence type="predicted"/>
<reference evidence="1 2" key="1">
    <citation type="submission" date="2019-01" db="EMBL/GenBank/DDBJ databases">
        <title>Sequencing of cultivated peanut Arachis hypogaea provides insights into genome evolution and oil improvement.</title>
        <authorList>
            <person name="Chen X."/>
        </authorList>
    </citation>
    <scope>NUCLEOTIDE SEQUENCE [LARGE SCALE GENOMIC DNA]</scope>
    <source>
        <strain evidence="2">cv. Fuhuasheng</strain>
        <tissue evidence="1">Leaves</tissue>
    </source>
</reference>
<comment type="caution">
    <text evidence="1">The sequence shown here is derived from an EMBL/GenBank/DDBJ whole genome shotgun (WGS) entry which is preliminary data.</text>
</comment>
<dbReference type="AlphaFoldDB" id="A0A445BQ97"/>
<dbReference type="Proteomes" id="UP000289738">
    <property type="component" value="Chromosome A09"/>
</dbReference>